<dbReference type="NCBIfam" id="TIGR00219">
    <property type="entry name" value="mreC"/>
    <property type="match status" value="1"/>
</dbReference>
<organism evidence="8 9">
    <name type="scientific">Tepidibacillus fermentans</name>
    <dbReference type="NCBI Taxonomy" id="1281767"/>
    <lineage>
        <taxon>Bacteria</taxon>
        <taxon>Bacillati</taxon>
        <taxon>Bacillota</taxon>
        <taxon>Bacilli</taxon>
        <taxon>Bacillales</taxon>
        <taxon>Bacillaceae</taxon>
        <taxon>Tepidibacillus</taxon>
    </lineage>
</organism>
<name>A0A4R3K8S3_9BACI</name>
<dbReference type="AlphaFoldDB" id="A0A4R3K8S3"/>
<keyword evidence="6" id="KW-0175">Coiled coil</keyword>
<evidence type="ECO:0000313" key="8">
    <source>
        <dbReference type="EMBL" id="TCS79061.1"/>
    </source>
</evidence>
<evidence type="ECO:0000313" key="9">
    <source>
        <dbReference type="Proteomes" id="UP000295788"/>
    </source>
</evidence>
<dbReference type="InterPro" id="IPR055342">
    <property type="entry name" value="MreC_beta-barrel_core"/>
</dbReference>
<comment type="similarity">
    <text evidence="1 5">Belongs to the MreC family.</text>
</comment>
<feature type="domain" description="Rod shape-determining protein MreC beta-barrel core" evidence="7">
    <location>
        <begin position="124"/>
        <end position="275"/>
    </location>
</feature>
<protein>
    <recommendedName>
        <fullName evidence="2 5">Cell shape-determining protein MreC</fullName>
    </recommendedName>
    <alternativeName>
        <fullName evidence="4 5">Cell shape protein MreC</fullName>
    </alternativeName>
</protein>
<evidence type="ECO:0000256" key="3">
    <source>
        <dbReference type="ARBA" id="ARBA00022960"/>
    </source>
</evidence>
<proteinExistence type="inferred from homology"/>
<dbReference type="InterPro" id="IPR042177">
    <property type="entry name" value="Cell/Rod_1"/>
</dbReference>
<evidence type="ECO:0000256" key="4">
    <source>
        <dbReference type="ARBA" id="ARBA00032089"/>
    </source>
</evidence>
<accession>A0A4R3K8S3</accession>
<dbReference type="Pfam" id="PF04085">
    <property type="entry name" value="MreC"/>
    <property type="match status" value="1"/>
</dbReference>
<dbReference type="PANTHER" id="PTHR34138">
    <property type="entry name" value="CELL SHAPE-DETERMINING PROTEIN MREC"/>
    <property type="match status" value="1"/>
</dbReference>
<dbReference type="GO" id="GO:0005886">
    <property type="term" value="C:plasma membrane"/>
    <property type="evidence" value="ECO:0007669"/>
    <property type="project" value="TreeGrafter"/>
</dbReference>
<dbReference type="Proteomes" id="UP000295788">
    <property type="component" value="Unassembled WGS sequence"/>
</dbReference>
<evidence type="ECO:0000256" key="6">
    <source>
        <dbReference type="SAM" id="Coils"/>
    </source>
</evidence>
<dbReference type="RefSeq" id="WP_165895070.1">
    <property type="nucleotide sequence ID" value="NZ_SMAB01000023.1"/>
</dbReference>
<comment type="function">
    <text evidence="5">Involved in formation and maintenance of cell shape.</text>
</comment>
<dbReference type="Gene3D" id="2.40.10.350">
    <property type="entry name" value="Rod shape-determining protein MreC, domain 2"/>
    <property type="match status" value="1"/>
</dbReference>
<evidence type="ECO:0000259" key="7">
    <source>
        <dbReference type="Pfam" id="PF04085"/>
    </source>
</evidence>
<reference evidence="8 9" key="1">
    <citation type="submission" date="2019-03" db="EMBL/GenBank/DDBJ databases">
        <title>Genomic Encyclopedia of Type Strains, Phase IV (KMG-IV): sequencing the most valuable type-strain genomes for metagenomic binning, comparative biology and taxonomic classification.</title>
        <authorList>
            <person name="Goeker M."/>
        </authorList>
    </citation>
    <scope>NUCLEOTIDE SEQUENCE [LARGE SCALE GENOMIC DNA]</scope>
    <source>
        <strain evidence="8 9">DSM 23802</strain>
    </source>
</reference>
<dbReference type="EMBL" id="SMAB01000023">
    <property type="protein sequence ID" value="TCS79061.1"/>
    <property type="molecule type" value="Genomic_DNA"/>
</dbReference>
<dbReference type="InterPro" id="IPR007221">
    <property type="entry name" value="MreC"/>
</dbReference>
<evidence type="ECO:0000256" key="1">
    <source>
        <dbReference type="ARBA" id="ARBA00009369"/>
    </source>
</evidence>
<gene>
    <name evidence="8" type="ORF">EDD72_12322</name>
</gene>
<dbReference type="PIRSF" id="PIRSF038471">
    <property type="entry name" value="MreC"/>
    <property type="match status" value="1"/>
</dbReference>
<evidence type="ECO:0000256" key="5">
    <source>
        <dbReference type="PIRNR" id="PIRNR038471"/>
    </source>
</evidence>
<evidence type="ECO:0000256" key="2">
    <source>
        <dbReference type="ARBA" id="ARBA00013855"/>
    </source>
</evidence>
<keyword evidence="9" id="KW-1185">Reference proteome</keyword>
<dbReference type="Gene3D" id="2.40.10.340">
    <property type="entry name" value="Rod shape-determining protein MreC, domain 1"/>
    <property type="match status" value="1"/>
</dbReference>
<dbReference type="GO" id="GO:0008360">
    <property type="term" value="P:regulation of cell shape"/>
    <property type="evidence" value="ECO:0007669"/>
    <property type="project" value="UniProtKB-KW"/>
</dbReference>
<dbReference type="PANTHER" id="PTHR34138:SF1">
    <property type="entry name" value="CELL SHAPE-DETERMINING PROTEIN MREC"/>
    <property type="match status" value="1"/>
</dbReference>
<keyword evidence="3 5" id="KW-0133">Cell shape</keyword>
<feature type="coiled-coil region" evidence="6">
    <location>
        <begin position="76"/>
        <end position="120"/>
    </location>
</feature>
<comment type="caution">
    <text evidence="8">The sequence shown here is derived from an EMBL/GenBank/DDBJ whole genome shotgun (WGS) entry which is preliminary data.</text>
</comment>
<sequence length="283" mass="31934">MFSKLFSNKHLIILLFSLILLFILVWTTLGSRELTWPEKFVKDSTSMIQGFIYKPANAVAGFFQDMYQFSLIFKENKALKSSLHQYSQVIAELNQLRAENQKLKEMLDYKEKAMNQYQLKMAKVISRSPERWNNMLVIDQGLKDGIQKDMAVITTQGLIGKVYNVSNFSANVQLISDSEHGGFIFAAIQSNPQAYGVIDGYDVTKNELRLTKIELDVKLEPGQLVTTSNLGGTFPNGLVIGKIVRVDEGENGFTKTAYVKPEANLYHIDDVFVVQKTGVKEGE</sequence>
<dbReference type="InterPro" id="IPR042175">
    <property type="entry name" value="Cell/Rod_MreC_2"/>
</dbReference>